<dbReference type="InParanoid" id="Q5B895"/>
<dbReference type="VEuPathDB" id="FungiDB:AN3235"/>
<dbReference type="InterPro" id="IPR036188">
    <property type="entry name" value="FAD/NAD-bd_sf"/>
</dbReference>
<dbReference type="Proteomes" id="UP000000560">
    <property type="component" value="Chromosome VI"/>
</dbReference>
<evidence type="ECO:0000313" key="9">
    <source>
        <dbReference type="Proteomes" id="UP000000560"/>
    </source>
</evidence>
<proteinExistence type="inferred from homology"/>
<dbReference type="InterPro" id="IPR050493">
    <property type="entry name" value="FAD-dep_Monooxygenase_BioMet"/>
</dbReference>
<evidence type="ECO:0000256" key="6">
    <source>
        <dbReference type="SAM" id="SignalP"/>
    </source>
</evidence>
<dbReference type="Gene3D" id="3.50.50.60">
    <property type="entry name" value="FAD/NAD(P)-binding domain"/>
    <property type="match status" value="1"/>
</dbReference>
<evidence type="ECO:0000256" key="5">
    <source>
        <dbReference type="ARBA" id="ARBA00023033"/>
    </source>
</evidence>
<keyword evidence="4" id="KW-0560">Oxidoreductase</keyword>
<keyword evidence="2" id="KW-0285">Flavoprotein</keyword>
<dbReference type="PANTHER" id="PTHR13789">
    <property type="entry name" value="MONOOXYGENASE"/>
    <property type="match status" value="1"/>
</dbReference>
<dbReference type="KEGG" id="ani:ANIA_03235"/>
<evidence type="ECO:0000256" key="4">
    <source>
        <dbReference type="ARBA" id="ARBA00023002"/>
    </source>
</evidence>
<dbReference type="SUPFAM" id="SSF51905">
    <property type="entry name" value="FAD/NAD(P)-binding domain"/>
    <property type="match status" value="1"/>
</dbReference>
<dbReference type="GO" id="GO:0071949">
    <property type="term" value="F:FAD binding"/>
    <property type="evidence" value="ECO:0007669"/>
    <property type="project" value="InterPro"/>
</dbReference>
<comment type="similarity">
    <text evidence="1">Belongs to the paxM FAD-dependent monooxygenase family.</text>
</comment>
<dbReference type="EMBL" id="BN001306">
    <property type="protein sequence ID" value="CBF83128.1"/>
    <property type="molecule type" value="Genomic_DNA"/>
</dbReference>
<keyword evidence="5" id="KW-0503">Monooxygenase</keyword>
<dbReference type="eggNOG" id="KOG2614">
    <property type="taxonomic scope" value="Eukaryota"/>
</dbReference>
<organism evidence="8 9">
    <name type="scientific">Emericella nidulans (strain FGSC A4 / ATCC 38163 / CBS 112.46 / NRRL 194 / M139)</name>
    <name type="common">Aspergillus nidulans</name>
    <dbReference type="NCBI Taxonomy" id="227321"/>
    <lineage>
        <taxon>Eukaryota</taxon>
        <taxon>Fungi</taxon>
        <taxon>Dikarya</taxon>
        <taxon>Ascomycota</taxon>
        <taxon>Pezizomycotina</taxon>
        <taxon>Eurotiomycetes</taxon>
        <taxon>Eurotiomycetidae</taxon>
        <taxon>Eurotiales</taxon>
        <taxon>Aspergillaceae</taxon>
        <taxon>Aspergillus</taxon>
        <taxon>Aspergillus subgen. Nidulantes</taxon>
    </lineage>
</organism>
<dbReference type="AlphaFoldDB" id="Q5B895"/>
<dbReference type="STRING" id="227321.Q5B895"/>
<evidence type="ECO:0000256" key="2">
    <source>
        <dbReference type="ARBA" id="ARBA00022630"/>
    </source>
</evidence>
<dbReference type="RefSeq" id="XP_660839.1">
    <property type="nucleotide sequence ID" value="XM_655747.1"/>
</dbReference>
<dbReference type="GeneID" id="2874418"/>
<dbReference type="HOGENOM" id="CLU_871624_0_0_1"/>
<accession>Q5B895</accession>
<evidence type="ECO:0000256" key="1">
    <source>
        <dbReference type="ARBA" id="ARBA00007992"/>
    </source>
</evidence>
<name>Q5B895_EMENI</name>
<gene>
    <name evidence="8" type="ORF">ANIA_03235</name>
</gene>
<keyword evidence="6" id="KW-0732">Signal</keyword>
<sequence length="319" mass="34679">MSTTNVSIIGAGLSGLALALALQQQSNVCTLYEARPATLDIGGALMLTPNALRILDSIGIYARLKDNGYSFDSSTSLPRPQAVDSYEFGGEANKFTRVLEETPYDVIFEFEDETTATATILVGADGDWHQRCHPDLPTQIARAVRPSRDYQDHGAFIITPQQPDRSEVFIGRQKRAPELDREGWAGIMLCQILLVIRTSYRGEDCRFHGPRRCGLPAPHLACSEHYRGSGCSSHTGCVAWTSLPVFNSGVCEAVAKKDLASEFELCRGPGEQCRSGLSVYDGHSGAESWDDGAASYLSRTVCGHGRILYIMAASHLNSS</sequence>
<evidence type="ECO:0000256" key="3">
    <source>
        <dbReference type="ARBA" id="ARBA00022827"/>
    </source>
</evidence>
<dbReference type="Pfam" id="PF01494">
    <property type="entry name" value="FAD_binding_3"/>
    <property type="match status" value="1"/>
</dbReference>
<dbReference type="OrthoDB" id="16820at2759"/>
<feature type="chain" id="PRO_5010164936" description="FAD-binding domain-containing protein" evidence="6">
    <location>
        <begin position="22"/>
        <end position="319"/>
    </location>
</feature>
<protein>
    <recommendedName>
        <fullName evidence="7">FAD-binding domain-containing protein</fullName>
    </recommendedName>
</protein>
<evidence type="ECO:0000259" key="7">
    <source>
        <dbReference type="Pfam" id="PF01494"/>
    </source>
</evidence>
<evidence type="ECO:0000313" key="8">
    <source>
        <dbReference type="EMBL" id="CBF83128.1"/>
    </source>
</evidence>
<feature type="domain" description="FAD-binding" evidence="7">
    <location>
        <begin position="4"/>
        <end position="72"/>
    </location>
</feature>
<dbReference type="PANTHER" id="PTHR13789:SF316">
    <property type="entry name" value="FAD-BINDING DOMAIN-CONTAINING PROTEIN"/>
    <property type="match status" value="1"/>
</dbReference>
<dbReference type="GO" id="GO:0004497">
    <property type="term" value="F:monooxygenase activity"/>
    <property type="evidence" value="ECO:0000318"/>
    <property type="project" value="GO_Central"/>
</dbReference>
<reference evidence="9" key="1">
    <citation type="journal article" date="2005" name="Nature">
        <title>Sequencing of Aspergillus nidulans and comparative analysis with A. fumigatus and A. oryzae.</title>
        <authorList>
            <person name="Galagan J.E."/>
            <person name="Calvo S.E."/>
            <person name="Cuomo C."/>
            <person name="Ma L.J."/>
            <person name="Wortman J.R."/>
            <person name="Batzoglou S."/>
            <person name="Lee S.I."/>
            <person name="Basturkmen M."/>
            <person name="Spevak C.C."/>
            <person name="Clutterbuck J."/>
            <person name="Kapitonov V."/>
            <person name="Jurka J."/>
            <person name="Scazzocchio C."/>
            <person name="Farman M."/>
            <person name="Butler J."/>
            <person name="Purcell S."/>
            <person name="Harris S."/>
            <person name="Braus G.H."/>
            <person name="Draht O."/>
            <person name="Busch S."/>
            <person name="D'Enfert C."/>
            <person name="Bouchier C."/>
            <person name="Goldman G.H."/>
            <person name="Bell-Pedersen D."/>
            <person name="Griffiths-Jones S."/>
            <person name="Doonan J.H."/>
            <person name="Yu J."/>
            <person name="Vienken K."/>
            <person name="Pain A."/>
            <person name="Freitag M."/>
            <person name="Selker E.U."/>
            <person name="Archer D.B."/>
            <person name="Penalva M.A."/>
            <person name="Oakley B.R."/>
            <person name="Momany M."/>
            <person name="Tanaka T."/>
            <person name="Kumagai T."/>
            <person name="Asai K."/>
            <person name="Machida M."/>
            <person name="Nierman W.C."/>
            <person name="Denning D.W."/>
            <person name="Caddick M."/>
            <person name="Hynes M."/>
            <person name="Paoletti M."/>
            <person name="Fischer R."/>
            <person name="Miller B."/>
            <person name="Dyer P."/>
            <person name="Sachs M.S."/>
            <person name="Osmani S.A."/>
            <person name="Birren B.W."/>
        </authorList>
    </citation>
    <scope>NUCLEOTIDE SEQUENCE [LARGE SCALE GENOMIC DNA]</scope>
    <source>
        <strain evidence="9">FGSC A4 / ATCC 38163 / CBS 112.46 / NRRL 194 / M139</strain>
    </source>
</reference>
<keyword evidence="9" id="KW-1185">Reference proteome</keyword>
<dbReference type="InterPro" id="IPR002938">
    <property type="entry name" value="FAD-bd"/>
</dbReference>
<keyword evidence="3" id="KW-0274">FAD</keyword>
<feature type="signal peptide" evidence="6">
    <location>
        <begin position="1"/>
        <end position="21"/>
    </location>
</feature>
<reference evidence="9" key="2">
    <citation type="journal article" date="2009" name="Fungal Genet. Biol.">
        <title>The 2008 update of the Aspergillus nidulans genome annotation: a community effort.</title>
        <authorList>
            <person name="Wortman J.R."/>
            <person name="Gilsenan J.M."/>
            <person name="Joardar V."/>
            <person name="Deegan J."/>
            <person name="Clutterbuck J."/>
            <person name="Andersen M.R."/>
            <person name="Archer D."/>
            <person name="Bencina M."/>
            <person name="Braus G."/>
            <person name="Coutinho P."/>
            <person name="von Dohren H."/>
            <person name="Doonan J."/>
            <person name="Driessen A.J."/>
            <person name="Durek P."/>
            <person name="Espeso E."/>
            <person name="Fekete E."/>
            <person name="Flipphi M."/>
            <person name="Estrada C.G."/>
            <person name="Geysens S."/>
            <person name="Goldman G."/>
            <person name="de Groot P.W."/>
            <person name="Hansen K."/>
            <person name="Harris S.D."/>
            <person name="Heinekamp T."/>
            <person name="Helmstaedt K."/>
            <person name="Henrissat B."/>
            <person name="Hofmann G."/>
            <person name="Homan T."/>
            <person name="Horio T."/>
            <person name="Horiuchi H."/>
            <person name="James S."/>
            <person name="Jones M."/>
            <person name="Karaffa L."/>
            <person name="Karanyi Z."/>
            <person name="Kato M."/>
            <person name="Keller N."/>
            <person name="Kelly D.E."/>
            <person name="Kiel J.A."/>
            <person name="Kim J.M."/>
            <person name="van der Klei I.J."/>
            <person name="Klis F.M."/>
            <person name="Kovalchuk A."/>
            <person name="Krasevec N."/>
            <person name="Kubicek C.P."/>
            <person name="Liu B."/>
            <person name="Maccabe A."/>
            <person name="Meyer V."/>
            <person name="Mirabito P."/>
            <person name="Miskei M."/>
            <person name="Mos M."/>
            <person name="Mullins J."/>
            <person name="Nelson D.R."/>
            <person name="Nielsen J."/>
            <person name="Oakley B.R."/>
            <person name="Osmani S.A."/>
            <person name="Pakula T."/>
            <person name="Paszewski A."/>
            <person name="Paulsen I."/>
            <person name="Pilsyk S."/>
            <person name="Pocsi I."/>
            <person name="Punt P.J."/>
            <person name="Ram A.F."/>
            <person name="Ren Q."/>
            <person name="Robellet X."/>
            <person name="Robson G."/>
            <person name="Seiboth B."/>
            <person name="van Solingen P."/>
            <person name="Specht T."/>
            <person name="Sun J."/>
            <person name="Taheri-Talesh N."/>
            <person name="Takeshita N."/>
            <person name="Ussery D."/>
            <person name="vanKuyk P.A."/>
            <person name="Visser H."/>
            <person name="van de Vondervoort P.J."/>
            <person name="de Vries R.P."/>
            <person name="Walton J."/>
            <person name="Xiang X."/>
            <person name="Xiong Y."/>
            <person name="Zeng A.P."/>
            <person name="Brandt B.W."/>
            <person name="Cornell M.J."/>
            <person name="van den Hondel C.A."/>
            <person name="Visser J."/>
            <person name="Oliver S.G."/>
            <person name="Turner G."/>
        </authorList>
    </citation>
    <scope>GENOME REANNOTATION</scope>
    <source>
        <strain evidence="9">FGSC A4 / ATCC 38163 / CBS 112.46 / NRRL 194 / M139</strain>
    </source>
</reference>
<accession>C8VI70</accession>